<dbReference type="SMART" id="SM00899">
    <property type="entry name" value="FeoA"/>
    <property type="match status" value="1"/>
</dbReference>
<dbReference type="Gene3D" id="2.30.30.90">
    <property type="match status" value="1"/>
</dbReference>
<name>A0A162FND2_9EURY</name>
<evidence type="ECO:0000259" key="2">
    <source>
        <dbReference type="SMART" id="SM00899"/>
    </source>
</evidence>
<dbReference type="SUPFAM" id="SSF50037">
    <property type="entry name" value="C-terminal domain of transcriptional repressors"/>
    <property type="match status" value="1"/>
</dbReference>
<dbReference type="PANTHER" id="PTHR42954:SF2">
    <property type="entry name" value="FE(2+) TRANSPORT PROTEIN A"/>
    <property type="match status" value="1"/>
</dbReference>
<dbReference type="InterPro" id="IPR052713">
    <property type="entry name" value="FeoA"/>
</dbReference>
<dbReference type="EMBL" id="LWMV01000164">
    <property type="protein sequence ID" value="KZX12640.1"/>
    <property type="molecule type" value="Genomic_DNA"/>
</dbReference>
<dbReference type="InterPro" id="IPR038157">
    <property type="entry name" value="FeoA_core_dom"/>
</dbReference>
<organism evidence="3 4">
    <name type="scientific">Methanobrevibacter curvatus</name>
    <dbReference type="NCBI Taxonomy" id="49547"/>
    <lineage>
        <taxon>Archaea</taxon>
        <taxon>Methanobacteriati</taxon>
        <taxon>Methanobacteriota</taxon>
        <taxon>Methanomada group</taxon>
        <taxon>Methanobacteria</taxon>
        <taxon>Methanobacteriales</taxon>
        <taxon>Methanobacteriaceae</taxon>
        <taxon>Methanobrevibacter</taxon>
    </lineage>
</organism>
<dbReference type="RefSeq" id="WP_067090936.1">
    <property type="nucleotide sequence ID" value="NZ_LWMV01000164.1"/>
</dbReference>
<dbReference type="Pfam" id="PF04023">
    <property type="entry name" value="FeoA"/>
    <property type="match status" value="1"/>
</dbReference>
<comment type="caution">
    <text evidence="3">The sequence shown here is derived from an EMBL/GenBank/DDBJ whole genome shotgun (WGS) entry which is preliminary data.</text>
</comment>
<accession>A0A162FND2</accession>
<dbReference type="InterPro" id="IPR008988">
    <property type="entry name" value="Transcriptional_repressor_C"/>
</dbReference>
<reference evidence="3 4" key="1">
    <citation type="submission" date="2016-04" db="EMBL/GenBank/DDBJ databases">
        <title>Genome sequence of Methanobrevibacter curvatus DSM 11111.</title>
        <authorList>
            <person name="Poehlein A."/>
            <person name="Seedorf H."/>
            <person name="Daniel R."/>
        </authorList>
    </citation>
    <scope>NUCLEOTIDE SEQUENCE [LARGE SCALE GENOMIC DNA]</scope>
    <source>
        <strain evidence="3 4">DSM 11111</strain>
    </source>
</reference>
<feature type="domain" description="Ferrous iron transporter FeoA-like" evidence="2">
    <location>
        <begin position="11"/>
        <end position="85"/>
    </location>
</feature>
<dbReference type="STRING" id="49547.MBCUR_09690"/>
<evidence type="ECO:0000256" key="1">
    <source>
        <dbReference type="ARBA" id="ARBA00023004"/>
    </source>
</evidence>
<keyword evidence="1" id="KW-0408">Iron</keyword>
<protein>
    <submittedName>
        <fullName evidence="3">Ferrous iron transport protein A</fullName>
    </submittedName>
</protein>
<evidence type="ECO:0000313" key="3">
    <source>
        <dbReference type="EMBL" id="KZX12640.1"/>
    </source>
</evidence>
<dbReference type="GO" id="GO:0046914">
    <property type="term" value="F:transition metal ion binding"/>
    <property type="evidence" value="ECO:0007669"/>
    <property type="project" value="InterPro"/>
</dbReference>
<keyword evidence="4" id="KW-1185">Reference proteome</keyword>
<proteinExistence type="predicted"/>
<dbReference type="PANTHER" id="PTHR42954">
    <property type="entry name" value="FE(2+) TRANSPORT PROTEIN A"/>
    <property type="match status" value="1"/>
</dbReference>
<sequence length="85" mass="9534">MDENKKYDSIITLDQLDSDQEATIVSFNNKGDVELKRHLLGMGFVKGARIKLEKVAPLGDPIKFRLKGYSVSLRKTEAKNIQVGL</sequence>
<dbReference type="InterPro" id="IPR007167">
    <property type="entry name" value="Fe-transptr_FeoA-like"/>
</dbReference>
<dbReference type="PATRIC" id="fig|49547.3.peg.1038"/>
<dbReference type="OrthoDB" id="87327at2157"/>
<dbReference type="AlphaFoldDB" id="A0A162FND2"/>
<evidence type="ECO:0000313" key="4">
    <source>
        <dbReference type="Proteomes" id="UP000077245"/>
    </source>
</evidence>
<gene>
    <name evidence="3" type="ORF">MBCUR_09690</name>
</gene>
<dbReference type="Proteomes" id="UP000077245">
    <property type="component" value="Unassembled WGS sequence"/>
</dbReference>